<proteinExistence type="predicted"/>
<dbReference type="EMBL" id="FNCZ01000001">
    <property type="protein sequence ID" value="SDG69303.1"/>
    <property type="molecule type" value="Genomic_DNA"/>
</dbReference>
<accession>A0A1G7WBD6</accession>
<evidence type="ECO:0000313" key="1">
    <source>
        <dbReference type="EMBL" id="SDG69303.1"/>
    </source>
</evidence>
<evidence type="ECO:0000313" key="2">
    <source>
        <dbReference type="Proteomes" id="UP000199492"/>
    </source>
</evidence>
<organism evidence="1 2">
    <name type="scientific">Winogradskyella thalassocola</name>
    <dbReference type="NCBI Taxonomy" id="262004"/>
    <lineage>
        <taxon>Bacteria</taxon>
        <taxon>Pseudomonadati</taxon>
        <taxon>Bacteroidota</taxon>
        <taxon>Flavobacteriia</taxon>
        <taxon>Flavobacteriales</taxon>
        <taxon>Flavobacteriaceae</taxon>
        <taxon>Winogradskyella</taxon>
    </lineage>
</organism>
<dbReference type="AlphaFoldDB" id="A0A1G7WBD6"/>
<dbReference type="STRING" id="262004.SAMN04489796_101309"/>
<name>A0A1G7WBD6_9FLAO</name>
<keyword evidence="2" id="KW-1185">Reference proteome</keyword>
<protein>
    <submittedName>
        <fullName evidence="1">Uncharacterized protein</fullName>
    </submittedName>
</protein>
<sequence length="55" mass="6211">MTTKLITDYLDSNNIAYKVDENPSPAKVNRIQKALSRKRDLMNLAVSAYKQVRGA</sequence>
<dbReference type="Proteomes" id="UP000199492">
    <property type="component" value="Unassembled WGS sequence"/>
</dbReference>
<reference evidence="2" key="1">
    <citation type="submission" date="2016-10" db="EMBL/GenBank/DDBJ databases">
        <authorList>
            <person name="Varghese N."/>
            <person name="Submissions S."/>
        </authorList>
    </citation>
    <scope>NUCLEOTIDE SEQUENCE [LARGE SCALE GENOMIC DNA]</scope>
    <source>
        <strain evidence="2">DSM 15363</strain>
    </source>
</reference>
<gene>
    <name evidence="1" type="ORF">SAMN04489796_101309</name>
</gene>